<dbReference type="InterPro" id="IPR010732">
    <property type="entry name" value="T6SS_TssG-like"/>
</dbReference>
<name>A0ABR5YLS3_9ENTR</name>
<comment type="caution">
    <text evidence="1">The sequence shown here is derived from an EMBL/GenBank/DDBJ whole genome shotgun (WGS) entry which is preliminary data.</text>
</comment>
<dbReference type="EMBL" id="LVVA01000019">
    <property type="protein sequence ID" value="KZR31692.1"/>
    <property type="molecule type" value="Genomic_DNA"/>
</dbReference>
<accession>A0ABR5YLS3</accession>
<dbReference type="NCBIfam" id="TIGR03347">
    <property type="entry name" value="VI_chp_1"/>
    <property type="match status" value="1"/>
</dbReference>
<dbReference type="Proteomes" id="UP000076880">
    <property type="component" value="Unassembled WGS sequence"/>
</dbReference>
<dbReference type="Pfam" id="PF06996">
    <property type="entry name" value="T6SS_TssG"/>
    <property type="match status" value="1"/>
</dbReference>
<keyword evidence="2" id="KW-1185">Reference proteome</keyword>
<sequence length="348" mass="39153">MAGKNGPAPTDLSEPEAFSSANIRRYNFFTLAEILRRKKSIPDPNFPLRTEPSQEAILFHSDSSIAFPGSDVNHLTKNQNDQYVVTTAFLGLTGSQSPLPGYYLEDMAYEAAHEGSPVAELLDLFSHRWTQFVWQIWRKYRYHICFRHGGVDVFSQRMFALLGLGSQEERSKLTVNHCKMLAYASILASPGRSPEVICNLIAHCFDLPDVALQSWQLRKMDIPSGKQNRLGMVVKKGHRISGQKSTLGRNFTLGARVPDRSGKFLLCINNLSRERFLSFLPSGENFEPLSMFVAFILRDQLAWDLRLGLAPDQAEGMRLGDKKNARLGWTSFIGKPEAQPFITIKGRG</sequence>
<proteinExistence type="predicted"/>
<gene>
    <name evidence="1" type="ORF">A3466_04050</name>
</gene>
<organism evidence="1 2">
    <name type="scientific">Enterobacter genomosp. S</name>
    <dbReference type="NCBI Taxonomy" id="2364151"/>
    <lineage>
        <taxon>Bacteria</taxon>
        <taxon>Pseudomonadati</taxon>
        <taxon>Pseudomonadota</taxon>
        <taxon>Gammaproteobacteria</taxon>
        <taxon>Enterobacterales</taxon>
        <taxon>Enterobacteriaceae</taxon>
        <taxon>Enterobacter</taxon>
        <taxon>Enterobacter cloacae complex</taxon>
        <taxon>Enterobacter cloacae complex clade S</taxon>
    </lineage>
</organism>
<evidence type="ECO:0000313" key="2">
    <source>
        <dbReference type="Proteomes" id="UP000076880"/>
    </source>
</evidence>
<reference evidence="2" key="1">
    <citation type="submission" date="2016-03" db="EMBL/GenBank/DDBJ databases">
        <title>WGS of SAMN04393274.</title>
        <authorList>
            <person name="Adams M."/>
            <person name="Sutton G."/>
            <person name="Nelson K."/>
            <person name="Thaden J."/>
            <person name="Fowler V."/>
            <person name="Mccorrison J."/>
            <person name="Sanka R."/>
            <person name="Brinkac L."/>
            <person name="Nierman W."/>
        </authorList>
    </citation>
    <scope>NUCLEOTIDE SEQUENCE [LARGE SCALE GENOMIC DNA]</scope>
    <source>
        <strain evidence="2">GN06232</strain>
    </source>
</reference>
<evidence type="ECO:0000313" key="1">
    <source>
        <dbReference type="EMBL" id="KZR31692.1"/>
    </source>
</evidence>
<dbReference type="PANTHER" id="PTHR35564:SF3">
    <property type="entry name" value="TYPE VI SECRETION SYSTEM BASEPLATE SUBUNIT TSSG"/>
    <property type="match status" value="1"/>
</dbReference>
<dbReference type="PANTHER" id="PTHR35564">
    <property type="match status" value="1"/>
</dbReference>
<protein>
    <submittedName>
        <fullName evidence="1">Type VI secretion protein</fullName>
    </submittedName>
</protein>
<dbReference type="RefSeq" id="WP_063451213.1">
    <property type="nucleotide sequence ID" value="NZ_LVVA01000019.1"/>
</dbReference>